<reference evidence="10 11" key="1">
    <citation type="submission" date="2023-08" db="EMBL/GenBank/DDBJ databases">
        <title>Black Yeasts Isolated from many extreme environments.</title>
        <authorList>
            <person name="Coleine C."/>
            <person name="Stajich J.E."/>
            <person name="Selbmann L."/>
        </authorList>
    </citation>
    <scope>NUCLEOTIDE SEQUENCE [LARGE SCALE GENOMIC DNA]</scope>
    <source>
        <strain evidence="10 11">CCFEE 5935</strain>
    </source>
</reference>
<keyword evidence="3" id="KW-0507">mRNA processing</keyword>
<evidence type="ECO:0000313" key="10">
    <source>
        <dbReference type="EMBL" id="KAK5174528.1"/>
    </source>
</evidence>
<evidence type="ECO:0000256" key="7">
    <source>
        <dbReference type="ARBA" id="ARBA00023242"/>
    </source>
</evidence>
<keyword evidence="7" id="KW-0539">Nucleus</keyword>
<evidence type="ECO:0000256" key="5">
    <source>
        <dbReference type="ARBA" id="ARBA00023163"/>
    </source>
</evidence>
<comment type="subcellular location">
    <subcellularLocation>
        <location evidence="1">Nucleus</location>
    </subcellularLocation>
</comment>
<proteinExistence type="inferred from homology"/>
<feature type="region of interest" description="Disordered" evidence="8">
    <location>
        <begin position="255"/>
        <end position="364"/>
    </location>
</feature>
<organism evidence="10 11">
    <name type="scientific">Saxophila tyrrhenica</name>
    <dbReference type="NCBI Taxonomy" id="1690608"/>
    <lineage>
        <taxon>Eukaryota</taxon>
        <taxon>Fungi</taxon>
        <taxon>Dikarya</taxon>
        <taxon>Ascomycota</taxon>
        <taxon>Pezizomycotina</taxon>
        <taxon>Dothideomycetes</taxon>
        <taxon>Dothideomycetidae</taxon>
        <taxon>Mycosphaerellales</taxon>
        <taxon>Extremaceae</taxon>
        <taxon>Saxophila</taxon>
    </lineage>
</organism>
<keyword evidence="11" id="KW-1185">Reference proteome</keyword>
<feature type="compositionally biased region" description="Basic and acidic residues" evidence="8">
    <location>
        <begin position="146"/>
        <end position="192"/>
    </location>
</feature>
<dbReference type="InterPro" id="IPR039853">
    <property type="entry name" value="Pinin"/>
</dbReference>
<evidence type="ECO:0000256" key="2">
    <source>
        <dbReference type="ARBA" id="ARBA00010386"/>
    </source>
</evidence>
<evidence type="ECO:0000259" key="9">
    <source>
        <dbReference type="Pfam" id="PF04696"/>
    </source>
</evidence>
<dbReference type="GO" id="GO:0071013">
    <property type="term" value="C:catalytic step 2 spliceosome"/>
    <property type="evidence" value="ECO:0007669"/>
    <property type="project" value="TreeGrafter"/>
</dbReference>
<keyword evidence="6" id="KW-0508">mRNA splicing</keyword>
<evidence type="ECO:0000256" key="1">
    <source>
        <dbReference type="ARBA" id="ARBA00004123"/>
    </source>
</evidence>
<feature type="region of interest" description="Disordered" evidence="8">
    <location>
        <begin position="1"/>
        <end position="192"/>
    </location>
</feature>
<dbReference type="GO" id="GO:0006397">
    <property type="term" value="P:mRNA processing"/>
    <property type="evidence" value="ECO:0007669"/>
    <property type="project" value="UniProtKB-KW"/>
</dbReference>
<feature type="compositionally biased region" description="Polar residues" evidence="8">
    <location>
        <begin position="69"/>
        <end position="96"/>
    </location>
</feature>
<evidence type="ECO:0000256" key="8">
    <source>
        <dbReference type="SAM" id="MobiDB-lite"/>
    </source>
</evidence>
<protein>
    <recommendedName>
        <fullName evidence="9">Pinin/SDK/MemA protein domain-containing protein</fullName>
    </recommendedName>
</protein>
<dbReference type="GO" id="GO:0008380">
    <property type="term" value="P:RNA splicing"/>
    <property type="evidence" value="ECO:0007669"/>
    <property type="project" value="UniProtKB-KW"/>
</dbReference>
<dbReference type="InterPro" id="IPR006786">
    <property type="entry name" value="Pinin_SDK_MemA"/>
</dbReference>
<comment type="caution">
    <text evidence="10">The sequence shown here is derived from an EMBL/GenBank/DDBJ whole genome shotgun (WGS) entry which is preliminary data.</text>
</comment>
<feature type="domain" description="Pinin/SDK/MemA protein" evidence="9">
    <location>
        <begin position="124"/>
        <end position="237"/>
    </location>
</feature>
<dbReference type="Proteomes" id="UP001337655">
    <property type="component" value="Unassembled WGS sequence"/>
</dbReference>
<dbReference type="GeneID" id="89922956"/>
<sequence length="364" mass="40722">MADVYDHPILTGESETNKSRAMPSAIAPHEASPERPSSPNHMKRRRSTDVEENDADSKRQRTNGDGAVNTPSPSNKPATDTPSASTEQEQPEPSTSMDHEDKASSNGAPEPPTARPRRRPEVSDEKQRSKRLFGALLGSLNQKGGETSKRRQEIETRRKAELQKQDEQRAEDEAKRRERAIEWRRQRQRRVDEDEMRIRHKSMLDRANFLVTVAEPRVHYRPWDLRPEEEDRIEQQIVDTQALIDREVEAFEAQRPGGNIDGDGMDVQASQRPATEAVMNGSPADAVLPADAKMEDAEEDSAKSASANTNKAEETNEADIQPAEVPDSNDVTNATSNGDANTDIKEDDKDDDHIVEGDEDTVIY</sequence>
<evidence type="ECO:0000256" key="3">
    <source>
        <dbReference type="ARBA" id="ARBA00022664"/>
    </source>
</evidence>
<dbReference type="AlphaFoldDB" id="A0AAV9PKK3"/>
<feature type="compositionally biased region" description="Polar residues" evidence="8">
    <location>
        <begin position="329"/>
        <end position="340"/>
    </location>
</feature>
<keyword evidence="4" id="KW-0805">Transcription regulation</keyword>
<keyword evidence="5" id="KW-0804">Transcription</keyword>
<evidence type="ECO:0000256" key="4">
    <source>
        <dbReference type="ARBA" id="ARBA00023015"/>
    </source>
</evidence>
<dbReference type="PANTHER" id="PTHR12707">
    <property type="entry name" value="PINN"/>
    <property type="match status" value="1"/>
</dbReference>
<evidence type="ECO:0000313" key="11">
    <source>
        <dbReference type="Proteomes" id="UP001337655"/>
    </source>
</evidence>
<feature type="compositionally biased region" description="Basic and acidic residues" evidence="8">
    <location>
        <begin position="342"/>
        <end position="356"/>
    </location>
</feature>
<name>A0AAV9PKK3_9PEZI</name>
<dbReference type="Pfam" id="PF04696">
    <property type="entry name" value="Pinin_SDK_memA"/>
    <property type="match status" value="1"/>
</dbReference>
<dbReference type="RefSeq" id="XP_064663197.1">
    <property type="nucleotide sequence ID" value="XM_064798870.1"/>
</dbReference>
<evidence type="ECO:0000256" key="6">
    <source>
        <dbReference type="ARBA" id="ARBA00023187"/>
    </source>
</evidence>
<dbReference type="PANTHER" id="PTHR12707:SF0">
    <property type="entry name" value="PININ"/>
    <property type="match status" value="1"/>
</dbReference>
<accession>A0AAV9PKK3</accession>
<comment type="similarity">
    <text evidence="2">Belongs to the pinin family.</text>
</comment>
<dbReference type="EMBL" id="JAVRRT010000002">
    <property type="protein sequence ID" value="KAK5174528.1"/>
    <property type="molecule type" value="Genomic_DNA"/>
</dbReference>
<gene>
    <name evidence="10" type="ORF">LTR77_001608</name>
</gene>